<gene>
    <name evidence="3" type="ORF">SAPIO_CDS4230</name>
</gene>
<dbReference type="EMBL" id="JOWA01000091">
    <property type="protein sequence ID" value="KEZ43632.1"/>
    <property type="molecule type" value="Genomic_DNA"/>
</dbReference>
<dbReference type="GO" id="GO:0016787">
    <property type="term" value="F:hydrolase activity"/>
    <property type="evidence" value="ECO:0007669"/>
    <property type="project" value="UniProtKB-KW"/>
</dbReference>
<proteinExistence type="predicted"/>
<keyword evidence="1" id="KW-0378">Hydrolase</keyword>
<organism evidence="3 4">
    <name type="scientific">Pseudallescheria apiosperma</name>
    <name type="common">Scedosporium apiospermum</name>
    <dbReference type="NCBI Taxonomy" id="563466"/>
    <lineage>
        <taxon>Eukaryota</taxon>
        <taxon>Fungi</taxon>
        <taxon>Dikarya</taxon>
        <taxon>Ascomycota</taxon>
        <taxon>Pezizomycotina</taxon>
        <taxon>Sordariomycetes</taxon>
        <taxon>Hypocreomycetidae</taxon>
        <taxon>Microascales</taxon>
        <taxon>Microascaceae</taxon>
        <taxon>Scedosporium</taxon>
    </lineage>
</organism>
<reference evidence="3 4" key="1">
    <citation type="journal article" date="2014" name="Genome Announc.">
        <title>Draft genome sequence of the pathogenic fungus Scedosporium apiospermum.</title>
        <authorList>
            <person name="Vandeputte P."/>
            <person name="Ghamrawi S."/>
            <person name="Rechenmann M."/>
            <person name="Iltis A."/>
            <person name="Giraud S."/>
            <person name="Fleury M."/>
            <person name="Thornton C."/>
            <person name="Delhaes L."/>
            <person name="Meyer W."/>
            <person name="Papon N."/>
            <person name="Bouchara J.P."/>
        </authorList>
    </citation>
    <scope>NUCLEOTIDE SEQUENCE [LARGE SCALE GENOMIC DNA]</scope>
    <source>
        <strain evidence="3 4">IHEM 14462</strain>
    </source>
</reference>
<dbReference type="InterPro" id="IPR029058">
    <property type="entry name" value="AB_hydrolase_fold"/>
</dbReference>
<dbReference type="Pfam" id="PF07859">
    <property type="entry name" value="Abhydrolase_3"/>
    <property type="match status" value="1"/>
</dbReference>
<evidence type="ECO:0000259" key="2">
    <source>
        <dbReference type="Pfam" id="PF07859"/>
    </source>
</evidence>
<name>A0A084G8H0_PSEDA</name>
<dbReference type="Gene3D" id="3.40.50.1820">
    <property type="entry name" value="alpha/beta hydrolase"/>
    <property type="match status" value="1"/>
</dbReference>
<accession>A0A084G8H0</accession>
<protein>
    <recommendedName>
        <fullName evidence="2">Alpha/beta hydrolase fold-3 domain-containing protein</fullName>
    </recommendedName>
</protein>
<dbReference type="InterPro" id="IPR013094">
    <property type="entry name" value="AB_hydrolase_3"/>
</dbReference>
<sequence>MAQKPSLATSDWLNLAKTLAITTATLVLSSVTAPFRGTSGASTYKRHVIYTVMKAFTRNASVRGTQALSPTTVEAYQKFVKSKSLTPDVVDLSEGAKGCWLGDKGKGTVLLWFHGGGYALMANAGHFQLGWDLIQSAREKGRDLSCFYLQYDVAPGATYPTQLKQAVAAINHLIEVESVPLSRIILGGDSAGGNLSLAVLSHISHPHPEASPVHNKDRFKGVVLVSPWVTFDQTASSMKSNAGKDLLDLVTLRKWSDNFMAGTDLDFYNTPLTAGEDWWEGIAASEIAVIAGGDEIFVDDIRCFVEKLKKHQEGKFTYVEIKGEAHDAPILDYMFKLSHGEQKRAIDTWILERV</sequence>
<dbReference type="GeneID" id="27723302"/>
<dbReference type="AlphaFoldDB" id="A0A084G8H0"/>
<dbReference type="PANTHER" id="PTHR48081:SF31">
    <property type="entry name" value="STERYL ACETYL HYDROLASE MUG81-RELATED"/>
    <property type="match status" value="1"/>
</dbReference>
<dbReference type="PANTHER" id="PTHR48081">
    <property type="entry name" value="AB HYDROLASE SUPERFAMILY PROTEIN C4A8.06C"/>
    <property type="match status" value="1"/>
</dbReference>
<evidence type="ECO:0000313" key="3">
    <source>
        <dbReference type="EMBL" id="KEZ43632.1"/>
    </source>
</evidence>
<dbReference type="InterPro" id="IPR050300">
    <property type="entry name" value="GDXG_lipolytic_enzyme"/>
</dbReference>
<dbReference type="Proteomes" id="UP000028545">
    <property type="component" value="Unassembled WGS sequence"/>
</dbReference>
<keyword evidence="4" id="KW-1185">Reference proteome</keyword>
<dbReference type="OrthoDB" id="2152029at2759"/>
<dbReference type="KEGG" id="sapo:SAPIO_CDS4230"/>
<dbReference type="SUPFAM" id="SSF53474">
    <property type="entry name" value="alpha/beta-Hydrolases"/>
    <property type="match status" value="1"/>
</dbReference>
<dbReference type="HOGENOM" id="CLU_042179_3_0_1"/>
<evidence type="ECO:0000256" key="1">
    <source>
        <dbReference type="ARBA" id="ARBA00022801"/>
    </source>
</evidence>
<dbReference type="VEuPathDB" id="FungiDB:SAPIO_CDS4230"/>
<feature type="domain" description="Alpha/beta hydrolase fold-3" evidence="2">
    <location>
        <begin position="110"/>
        <end position="327"/>
    </location>
</feature>
<comment type="caution">
    <text evidence="3">The sequence shown here is derived from an EMBL/GenBank/DDBJ whole genome shotgun (WGS) entry which is preliminary data.</text>
</comment>
<evidence type="ECO:0000313" key="4">
    <source>
        <dbReference type="Proteomes" id="UP000028545"/>
    </source>
</evidence>
<dbReference type="OMA" id="SPWCSLT"/>
<dbReference type="RefSeq" id="XP_016643431.1">
    <property type="nucleotide sequence ID" value="XM_016786829.1"/>
</dbReference>